<accession>A0AAV0CY30</accession>
<evidence type="ECO:0000313" key="2">
    <source>
        <dbReference type="Proteomes" id="UP001152523"/>
    </source>
</evidence>
<protein>
    <submittedName>
        <fullName evidence="1">Uncharacterized protein</fullName>
    </submittedName>
</protein>
<proteinExistence type="predicted"/>
<sequence length="109" mass="12417">MTMRRVKFIPKSAGKISTSNSYEGLTATLADNDDIDDDIQEQSPPGRFWVGLVKPVVIITPKPKVLKLREEDPEDSESREEVFYDALDDFLEDEDSDEEEEEFWDAASS</sequence>
<gene>
    <name evidence="1" type="ORF">CEPIT_LOCUS9455</name>
</gene>
<organism evidence="1 2">
    <name type="scientific">Cuscuta epithymum</name>
    <dbReference type="NCBI Taxonomy" id="186058"/>
    <lineage>
        <taxon>Eukaryota</taxon>
        <taxon>Viridiplantae</taxon>
        <taxon>Streptophyta</taxon>
        <taxon>Embryophyta</taxon>
        <taxon>Tracheophyta</taxon>
        <taxon>Spermatophyta</taxon>
        <taxon>Magnoliopsida</taxon>
        <taxon>eudicotyledons</taxon>
        <taxon>Gunneridae</taxon>
        <taxon>Pentapetalae</taxon>
        <taxon>asterids</taxon>
        <taxon>lamiids</taxon>
        <taxon>Solanales</taxon>
        <taxon>Convolvulaceae</taxon>
        <taxon>Cuscuteae</taxon>
        <taxon>Cuscuta</taxon>
        <taxon>Cuscuta subgen. Cuscuta</taxon>
    </lineage>
</organism>
<comment type="caution">
    <text evidence="1">The sequence shown here is derived from an EMBL/GenBank/DDBJ whole genome shotgun (WGS) entry which is preliminary data.</text>
</comment>
<name>A0AAV0CY30_9ASTE</name>
<dbReference type="EMBL" id="CAMAPF010000052">
    <property type="protein sequence ID" value="CAH9085659.1"/>
    <property type="molecule type" value="Genomic_DNA"/>
</dbReference>
<evidence type="ECO:0000313" key="1">
    <source>
        <dbReference type="EMBL" id="CAH9085659.1"/>
    </source>
</evidence>
<dbReference type="Proteomes" id="UP001152523">
    <property type="component" value="Unassembled WGS sequence"/>
</dbReference>
<dbReference type="AlphaFoldDB" id="A0AAV0CY30"/>
<keyword evidence="2" id="KW-1185">Reference proteome</keyword>
<reference evidence="1" key="1">
    <citation type="submission" date="2022-07" db="EMBL/GenBank/DDBJ databases">
        <authorList>
            <person name="Macas J."/>
            <person name="Novak P."/>
            <person name="Neumann P."/>
        </authorList>
    </citation>
    <scope>NUCLEOTIDE SEQUENCE</scope>
</reference>